<evidence type="ECO:0000256" key="1">
    <source>
        <dbReference type="ARBA" id="ARBA00004477"/>
    </source>
</evidence>
<evidence type="ECO:0000256" key="5">
    <source>
        <dbReference type="ARBA" id="ARBA00023136"/>
    </source>
</evidence>
<accession>A0AAE2D653</accession>
<protein>
    <recommendedName>
        <fullName evidence="6">Reticulon-like protein</fullName>
    </recommendedName>
</protein>
<comment type="caution">
    <text evidence="8">The sequence shown here is derived from an EMBL/GenBank/DDBJ whole genome shotgun (WGS) entry which is preliminary data.</text>
</comment>
<proteinExistence type="predicted"/>
<dbReference type="InterPro" id="IPR003388">
    <property type="entry name" value="Reticulon"/>
</dbReference>
<gene>
    <name evidence="8" type="ORF">MN116_004028</name>
</gene>
<dbReference type="Pfam" id="PF02453">
    <property type="entry name" value="Reticulon"/>
    <property type="match status" value="1"/>
</dbReference>
<feature type="domain" description="Reticulon" evidence="7">
    <location>
        <begin position="23"/>
        <end position="214"/>
    </location>
</feature>
<dbReference type="Gene3D" id="1.20.5.2480">
    <property type="match status" value="1"/>
</dbReference>
<evidence type="ECO:0000313" key="8">
    <source>
        <dbReference type="EMBL" id="KAK4472811.1"/>
    </source>
</evidence>
<evidence type="ECO:0000256" key="6">
    <source>
        <dbReference type="RuleBase" id="RU363132"/>
    </source>
</evidence>
<dbReference type="PANTHER" id="PTHR45799">
    <property type="entry name" value="RETICULON-LIKE PROTEIN"/>
    <property type="match status" value="1"/>
</dbReference>
<dbReference type="PANTHER" id="PTHR45799:SF2">
    <property type="entry name" value="RETICULON-LIKE PROTEIN"/>
    <property type="match status" value="1"/>
</dbReference>
<dbReference type="InterPro" id="IPR046964">
    <property type="entry name" value="RTN1-4"/>
</dbReference>
<reference evidence="8" key="1">
    <citation type="submission" date="2022-04" db="EMBL/GenBank/DDBJ databases">
        <authorList>
            <person name="Xu L."/>
            <person name="Lv Z."/>
        </authorList>
    </citation>
    <scope>NUCLEOTIDE SEQUENCE</scope>
    <source>
        <strain evidence="8">LV_2022a</strain>
    </source>
</reference>
<sequence length="214" mass="24219">MLSDGVTLGKMSCADGCPMAEKVRSIIYWRHPIITGVILALLLIVEFSFMCLSAISFIAYVGLSLLVSVNLVRMYYHFVAKTENNFVREYLEREITVPQDKAEKVSRRLTEVINKGLVRTREIFLLTDPAASLKFAVLLYLLTYIGAQFNFLTLCILFTFGVFCVPKFYERYQPEIDKILELAKSKIDMVASQVKSQVEKLPIIGGGGRKEKAQ</sequence>
<dbReference type="AlphaFoldDB" id="A0AAE2D653"/>
<dbReference type="Proteomes" id="UP001292079">
    <property type="component" value="Unassembled WGS sequence"/>
</dbReference>
<evidence type="ECO:0000259" key="7">
    <source>
        <dbReference type="PROSITE" id="PS50845"/>
    </source>
</evidence>
<evidence type="ECO:0000256" key="4">
    <source>
        <dbReference type="ARBA" id="ARBA00022989"/>
    </source>
</evidence>
<feature type="transmembrane region" description="Helical" evidence="6">
    <location>
        <begin position="151"/>
        <end position="169"/>
    </location>
</feature>
<organism evidence="8 9">
    <name type="scientific">Schistosoma mekongi</name>
    <name type="common">Parasitic worm</name>
    <dbReference type="NCBI Taxonomy" id="38744"/>
    <lineage>
        <taxon>Eukaryota</taxon>
        <taxon>Metazoa</taxon>
        <taxon>Spiralia</taxon>
        <taxon>Lophotrochozoa</taxon>
        <taxon>Platyhelminthes</taxon>
        <taxon>Trematoda</taxon>
        <taxon>Digenea</taxon>
        <taxon>Strigeidida</taxon>
        <taxon>Schistosomatoidea</taxon>
        <taxon>Schistosomatidae</taxon>
        <taxon>Schistosoma</taxon>
    </lineage>
</organism>
<keyword evidence="2 6" id="KW-0812">Transmembrane</keyword>
<name>A0AAE2D653_SCHME</name>
<reference evidence="8" key="2">
    <citation type="journal article" date="2023" name="Infect Dis Poverty">
        <title>Chromosome-scale genome of the human blood fluke Schistosoma mekongi and its implications for public health.</title>
        <authorList>
            <person name="Zhou M."/>
            <person name="Xu L."/>
            <person name="Xu D."/>
            <person name="Chen W."/>
            <person name="Khan J."/>
            <person name="Hu Y."/>
            <person name="Huang H."/>
            <person name="Wei H."/>
            <person name="Zhang Y."/>
            <person name="Chusongsang P."/>
            <person name="Tanasarnprasert K."/>
            <person name="Hu X."/>
            <person name="Limpanont Y."/>
            <person name="Lv Z."/>
        </authorList>
    </citation>
    <scope>NUCLEOTIDE SEQUENCE</scope>
    <source>
        <strain evidence="8">LV_2022a</strain>
    </source>
</reference>
<comment type="subcellular location">
    <subcellularLocation>
        <location evidence="1 6">Endoplasmic reticulum membrane</location>
        <topology evidence="1 6">Multi-pass membrane protein</topology>
    </subcellularLocation>
</comment>
<keyword evidence="4 6" id="KW-1133">Transmembrane helix</keyword>
<evidence type="ECO:0000256" key="3">
    <source>
        <dbReference type="ARBA" id="ARBA00022824"/>
    </source>
</evidence>
<keyword evidence="3 6" id="KW-0256">Endoplasmic reticulum</keyword>
<feature type="transmembrane region" description="Helical" evidence="6">
    <location>
        <begin position="28"/>
        <end position="49"/>
    </location>
</feature>
<feature type="transmembrane region" description="Helical" evidence="6">
    <location>
        <begin position="55"/>
        <end position="76"/>
    </location>
</feature>
<evidence type="ECO:0000256" key="2">
    <source>
        <dbReference type="ARBA" id="ARBA00022692"/>
    </source>
</evidence>
<keyword evidence="5 6" id="KW-0472">Membrane</keyword>
<evidence type="ECO:0000313" key="9">
    <source>
        <dbReference type="Proteomes" id="UP001292079"/>
    </source>
</evidence>
<dbReference type="EMBL" id="JALJAT010000002">
    <property type="protein sequence ID" value="KAK4472811.1"/>
    <property type="molecule type" value="Genomic_DNA"/>
</dbReference>
<dbReference type="GO" id="GO:0030424">
    <property type="term" value="C:axon"/>
    <property type="evidence" value="ECO:0007669"/>
    <property type="project" value="TreeGrafter"/>
</dbReference>
<dbReference type="GO" id="GO:0005789">
    <property type="term" value="C:endoplasmic reticulum membrane"/>
    <property type="evidence" value="ECO:0007669"/>
    <property type="project" value="UniProtKB-SubCell"/>
</dbReference>
<keyword evidence="9" id="KW-1185">Reference proteome</keyword>
<dbReference type="PROSITE" id="PS50845">
    <property type="entry name" value="RETICULON"/>
    <property type="match status" value="1"/>
</dbReference>